<evidence type="ECO:0000259" key="3">
    <source>
        <dbReference type="Pfam" id="PF12089"/>
    </source>
</evidence>
<accession>A0A261EUL0</accession>
<comment type="caution">
    <text evidence="4">The sequence shown here is derived from an EMBL/GenBank/DDBJ whole genome shotgun (WGS) entry which is preliminary data.</text>
</comment>
<dbReference type="EMBL" id="MWWR01000016">
    <property type="protein sequence ID" value="OZG50539.1"/>
    <property type="molecule type" value="Genomic_DNA"/>
</dbReference>
<name>A0A261EUL0_9BIFI</name>
<evidence type="ECO:0000256" key="1">
    <source>
        <dbReference type="SAM" id="MobiDB-lite"/>
    </source>
</evidence>
<organism evidence="4 5">
    <name type="scientific">Pseudoscardovia radai</name>
    <dbReference type="NCBI Taxonomy" id="987066"/>
    <lineage>
        <taxon>Bacteria</taxon>
        <taxon>Bacillati</taxon>
        <taxon>Actinomycetota</taxon>
        <taxon>Actinomycetes</taxon>
        <taxon>Bifidobacteriales</taxon>
        <taxon>Bifidobacteriaceae</taxon>
        <taxon>Pseudoscardovia</taxon>
    </lineage>
</organism>
<keyword evidence="2" id="KW-0812">Transmembrane</keyword>
<feature type="compositionally biased region" description="Basic residues" evidence="1">
    <location>
        <begin position="122"/>
        <end position="133"/>
    </location>
</feature>
<dbReference type="AlphaFoldDB" id="A0A261EUL0"/>
<feature type="transmembrane region" description="Helical" evidence="2">
    <location>
        <begin position="148"/>
        <end position="171"/>
    </location>
</feature>
<feature type="compositionally biased region" description="Polar residues" evidence="1">
    <location>
        <begin position="8"/>
        <end position="26"/>
    </location>
</feature>
<dbReference type="Proteomes" id="UP000216725">
    <property type="component" value="Unassembled WGS sequence"/>
</dbReference>
<dbReference type="RefSeq" id="WP_094661256.1">
    <property type="nucleotide sequence ID" value="NZ_MWWR01000016.1"/>
</dbReference>
<dbReference type="Pfam" id="PF12089">
    <property type="entry name" value="DUF3566"/>
    <property type="match status" value="1"/>
</dbReference>
<keyword evidence="2" id="KW-1133">Transmembrane helix</keyword>
<protein>
    <recommendedName>
        <fullName evidence="3">DUF3566 domain-containing protein</fullName>
    </recommendedName>
</protein>
<keyword evidence="2" id="KW-0472">Membrane</keyword>
<dbReference type="InterPro" id="IPR021949">
    <property type="entry name" value="DUF3566_TM"/>
</dbReference>
<sequence>MTDENIAPNANQNPGAGYQASGTRRSYYTAPGMDDYQAASASSSVEPLIPEAAPAAPAAHAARTAASAPRRTAASHIAAPAASASAPSGRTAVSGGSQHPQQHRSASSGASSPSSSSASEGHRHHKTPRARRMKLSLTRIDPWSATKVGFMLSFAISLIIGVALFVAWLVFASSNAMNSINSLVSSSGLDSVTSSLSAIFTTGHVVSVLVILAVFNIVLFTLLAAINAFLYNVTARLVGGLRVTLGDD</sequence>
<evidence type="ECO:0000256" key="2">
    <source>
        <dbReference type="SAM" id="Phobius"/>
    </source>
</evidence>
<feature type="domain" description="DUF3566" evidence="3">
    <location>
        <begin position="131"/>
        <end position="247"/>
    </location>
</feature>
<feature type="compositionally biased region" description="Low complexity" evidence="1">
    <location>
        <begin position="105"/>
        <end position="119"/>
    </location>
</feature>
<keyword evidence="5" id="KW-1185">Reference proteome</keyword>
<feature type="compositionally biased region" description="Low complexity" evidence="1">
    <location>
        <begin position="52"/>
        <end position="88"/>
    </location>
</feature>
<feature type="compositionally biased region" description="Polar residues" evidence="1">
    <location>
        <begin position="94"/>
        <end position="104"/>
    </location>
</feature>
<gene>
    <name evidence="4" type="ORF">PSRA_1456</name>
</gene>
<feature type="region of interest" description="Disordered" evidence="1">
    <location>
        <begin position="51"/>
        <end position="133"/>
    </location>
</feature>
<evidence type="ECO:0000313" key="5">
    <source>
        <dbReference type="Proteomes" id="UP000216725"/>
    </source>
</evidence>
<feature type="transmembrane region" description="Helical" evidence="2">
    <location>
        <begin position="205"/>
        <end position="230"/>
    </location>
</feature>
<feature type="region of interest" description="Disordered" evidence="1">
    <location>
        <begin position="1"/>
        <end position="30"/>
    </location>
</feature>
<reference evidence="4 5" key="1">
    <citation type="journal article" date="2017" name="BMC Genomics">
        <title>Comparative genomic and phylogenomic analyses of the Bifidobacteriaceae family.</title>
        <authorList>
            <person name="Lugli G.A."/>
            <person name="Milani C."/>
            <person name="Turroni F."/>
            <person name="Duranti S."/>
            <person name="Mancabelli L."/>
            <person name="Mangifesta M."/>
            <person name="Ferrario C."/>
            <person name="Modesto M."/>
            <person name="Mattarelli P."/>
            <person name="Jiri K."/>
            <person name="van Sinderen D."/>
            <person name="Ventura M."/>
        </authorList>
    </citation>
    <scope>NUCLEOTIDE SEQUENCE [LARGE SCALE GENOMIC DNA]</scope>
    <source>
        <strain evidence="4 5">DSM 24742</strain>
    </source>
</reference>
<dbReference type="OrthoDB" id="3240216at2"/>
<evidence type="ECO:0000313" key="4">
    <source>
        <dbReference type="EMBL" id="OZG50539.1"/>
    </source>
</evidence>
<proteinExistence type="predicted"/>